<accession>A0A1Z4C2U2</accession>
<reference evidence="1 2" key="1">
    <citation type="submission" date="2017-06" db="EMBL/GenBank/DDBJ databases">
        <title>Genome Sequencing of the methanotroph Methylovulum psychrotolerants str. HV10-M2 isolated from a high-altitude environment.</title>
        <authorList>
            <person name="Mateos-Rivera A."/>
        </authorList>
    </citation>
    <scope>NUCLEOTIDE SEQUENCE [LARGE SCALE GENOMIC DNA]</scope>
    <source>
        <strain evidence="1 2">HV10_M2</strain>
    </source>
</reference>
<name>A0A1Z4C2U2_9GAMM</name>
<dbReference type="RefSeq" id="WP_088620726.1">
    <property type="nucleotide sequence ID" value="NZ_CP022129.1"/>
</dbReference>
<proteinExistence type="predicted"/>
<evidence type="ECO:0000313" key="2">
    <source>
        <dbReference type="Proteomes" id="UP000197019"/>
    </source>
</evidence>
<sequence length="765" mass="86266">MPIPTLTKPSRYFTDSHFLPKPAISLPDGPRLQLIAAEALYYFFSNQTEKISDRHHKGIKTLFAAAKKNSGAFMVPATVLTASEAMQAENLAVSKPRLARLLGQCRHEHFAEQCVATALTSNLSLMSPFSDNRASCQESYEADGMNYLRFTDGQQCFFVLQGVSSADSLYFPEGNSLICLVQATASEVRHLQNHLLGEFHKVLAYAQGSNKLAGLIASHSLPEHFYYEILPALLTVYQNPQLRPHIPGLVMRKGQDFIDLKLLFPNCPSSVLGAGEMSRQAFSTQRWFIHIGNAPQQRSLYKYYDAVNRYLFKQINNHVSHEAQAKAVQMEDCYPLIWIGVAGQKNAWQEQVDGYSYILNQLIARYPRLGVIIDGQILAASAKKAHRTADYRLAEAIRKRLHPDILTLSVIDENTTTKLFIAANIDFFIGSFATGSLYVSGLLSKPGIAHLGNAEARQALEETLYNHPNPNVYLLPKAYVKDKRAGSVLKTLWKKSMAMSLKTAQQPASAIIEHPYSIEKKAFYRYIEARLDKVLLNPQNTKIRFFIEPSFSINPAVRHYLTMASHGNLLEVFPTLPFPKNLTDLAEFSETYLKQHIIYGLFTFGSQQILNRPSEFMVWLGDPLRRVQQHILLFAKNAERMHQACDMATILKAEHKSLDNYYTRLISGLDAPFGKCTETMLNTALGNMAQYFVFIGINEQQKLSFDRLCTLMDWERSLFPDSLPNTQAIDTDAFSEDHLEQLNALCVFDYRLYKAALAMARGAVL</sequence>
<dbReference type="EMBL" id="CP022129">
    <property type="protein sequence ID" value="ASF47856.1"/>
    <property type="molecule type" value="Genomic_DNA"/>
</dbReference>
<dbReference type="KEGG" id="mpsy:CEK71_18275"/>
<dbReference type="AlphaFoldDB" id="A0A1Z4C2U2"/>
<evidence type="ECO:0000313" key="1">
    <source>
        <dbReference type="EMBL" id="ASF47856.1"/>
    </source>
</evidence>
<dbReference type="Proteomes" id="UP000197019">
    <property type="component" value="Chromosome"/>
</dbReference>
<dbReference type="Gene3D" id="3.40.50.300">
    <property type="entry name" value="P-loop containing nucleotide triphosphate hydrolases"/>
    <property type="match status" value="1"/>
</dbReference>
<dbReference type="InterPro" id="IPR027417">
    <property type="entry name" value="P-loop_NTPase"/>
</dbReference>
<organism evidence="1 2">
    <name type="scientific">Methylovulum psychrotolerans</name>
    <dbReference type="NCBI Taxonomy" id="1704499"/>
    <lineage>
        <taxon>Bacteria</taxon>
        <taxon>Pseudomonadati</taxon>
        <taxon>Pseudomonadota</taxon>
        <taxon>Gammaproteobacteria</taxon>
        <taxon>Methylococcales</taxon>
        <taxon>Methylococcaceae</taxon>
        <taxon>Methylovulum</taxon>
    </lineage>
</organism>
<dbReference type="OrthoDB" id="6402609at2"/>
<protein>
    <submittedName>
        <fullName evidence="1">Uncharacterized protein</fullName>
    </submittedName>
</protein>
<gene>
    <name evidence="1" type="ORF">CEK71_18275</name>
</gene>
<keyword evidence="2" id="KW-1185">Reference proteome</keyword>